<organism evidence="2 3">
    <name type="scientific">Rhynchophorus ferrugineus</name>
    <name type="common">Red palm weevil</name>
    <name type="synonym">Curculio ferrugineus</name>
    <dbReference type="NCBI Taxonomy" id="354439"/>
    <lineage>
        <taxon>Eukaryota</taxon>
        <taxon>Metazoa</taxon>
        <taxon>Ecdysozoa</taxon>
        <taxon>Arthropoda</taxon>
        <taxon>Hexapoda</taxon>
        <taxon>Insecta</taxon>
        <taxon>Pterygota</taxon>
        <taxon>Neoptera</taxon>
        <taxon>Endopterygota</taxon>
        <taxon>Coleoptera</taxon>
        <taxon>Polyphaga</taxon>
        <taxon>Cucujiformia</taxon>
        <taxon>Curculionidae</taxon>
        <taxon>Dryophthorinae</taxon>
        <taxon>Rhynchophorus</taxon>
    </lineage>
</organism>
<evidence type="ECO:0000313" key="2">
    <source>
        <dbReference type="EMBL" id="KAF7280430.1"/>
    </source>
</evidence>
<reference evidence="2" key="1">
    <citation type="submission" date="2020-08" db="EMBL/GenBank/DDBJ databases">
        <title>Genome sequencing and assembly of the red palm weevil Rhynchophorus ferrugineus.</title>
        <authorList>
            <person name="Dias G.B."/>
            <person name="Bergman C.M."/>
            <person name="Manee M."/>
        </authorList>
    </citation>
    <scope>NUCLEOTIDE SEQUENCE</scope>
    <source>
        <strain evidence="2">AA-2017</strain>
        <tissue evidence="2">Whole larva</tissue>
    </source>
</reference>
<protein>
    <submittedName>
        <fullName evidence="2">Uncharacterized protein</fullName>
    </submittedName>
</protein>
<feature type="region of interest" description="Disordered" evidence="1">
    <location>
        <begin position="41"/>
        <end position="60"/>
    </location>
</feature>
<gene>
    <name evidence="2" type="ORF">GWI33_005868</name>
</gene>
<name>A0A834IGM5_RHYFE</name>
<dbReference type="EMBL" id="JAACXV010000296">
    <property type="protein sequence ID" value="KAF7280430.1"/>
    <property type="molecule type" value="Genomic_DNA"/>
</dbReference>
<sequence>MLSKDIRYNSELKPDSNLVQQTACSRLLTQDKLKTIVRADDDDVADEEEEEREAGAKRGAFFSLRDTGDGDFKFGRCQE</sequence>
<comment type="caution">
    <text evidence="2">The sequence shown here is derived from an EMBL/GenBank/DDBJ whole genome shotgun (WGS) entry which is preliminary data.</text>
</comment>
<evidence type="ECO:0000313" key="3">
    <source>
        <dbReference type="Proteomes" id="UP000625711"/>
    </source>
</evidence>
<dbReference type="AlphaFoldDB" id="A0A834IGM5"/>
<dbReference type="Proteomes" id="UP000625711">
    <property type="component" value="Unassembled WGS sequence"/>
</dbReference>
<accession>A0A834IGM5</accession>
<feature type="compositionally biased region" description="Acidic residues" evidence="1">
    <location>
        <begin position="41"/>
        <end position="52"/>
    </location>
</feature>
<keyword evidence="3" id="KW-1185">Reference proteome</keyword>
<evidence type="ECO:0000256" key="1">
    <source>
        <dbReference type="SAM" id="MobiDB-lite"/>
    </source>
</evidence>
<proteinExistence type="predicted"/>